<dbReference type="SMART" id="SM00460">
    <property type="entry name" value="TGc"/>
    <property type="match status" value="1"/>
</dbReference>
<dbReference type="PANTHER" id="PTHR33490">
    <property type="entry name" value="BLR5614 PROTEIN-RELATED"/>
    <property type="match status" value="1"/>
</dbReference>
<proteinExistence type="predicted"/>
<feature type="domain" description="Transglutaminase-like" evidence="1">
    <location>
        <begin position="438"/>
        <end position="502"/>
    </location>
</feature>
<organism evidence="2 3">
    <name type="scientific">Roseimaritima multifibrata</name>
    <dbReference type="NCBI Taxonomy" id="1930274"/>
    <lineage>
        <taxon>Bacteria</taxon>
        <taxon>Pseudomonadati</taxon>
        <taxon>Planctomycetota</taxon>
        <taxon>Planctomycetia</taxon>
        <taxon>Pirellulales</taxon>
        <taxon>Pirellulaceae</taxon>
        <taxon>Roseimaritima</taxon>
    </lineage>
</organism>
<accession>A0A517MM54</accession>
<dbReference type="RefSeq" id="WP_218932810.1">
    <property type="nucleotide sequence ID" value="NZ_CP036262.1"/>
</dbReference>
<gene>
    <name evidence="2" type="ORF">FF011L_47700</name>
</gene>
<dbReference type="SUPFAM" id="SSF54001">
    <property type="entry name" value="Cysteine proteinases"/>
    <property type="match status" value="1"/>
</dbReference>
<dbReference type="InterPro" id="IPR002931">
    <property type="entry name" value="Transglutaminase-like"/>
</dbReference>
<name>A0A517MM54_9BACT</name>
<dbReference type="Pfam" id="PF01841">
    <property type="entry name" value="Transglut_core"/>
    <property type="match status" value="1"/>
</dbReference>
<dbReference type="AlphaFoldDB" id="A0A517MM54"/>
<sequence>MNRRLLQIFSGSSSARAVVRSFLSLPSFCGVLLLLAGFSGCERQPPELDLAAPGQGVVSGAADPQTDHQAASLVGWERWEVHSVDGQKIGYSHVDVQAGMDGGWVCRAEDQMVLQRGGSKMTHHVLQQTTLDRDGRLLELSSTLGNGAAETVTTASPQGGQLLLQIRRSGQTTQRQIHWEKGNQGPLAVPFSLRMKPLKPGERRHMQALLPVSYQLGRYELVAEGLEPVSLLDGSSAPLLKVRCRLTIDPGTEIKTDYWVNEAGEIVKSWTPALRLTSYQTDEATATAEISMDKDFLLAAAVPLTGQLADPLHVSEVHFDVRANGVSDQNSMFAIPAAAGQRVSSLSDGQALRVSVSAGWDGEATLPDVSSADIEPNSLIDFQDSRCEAFLQQAFQKYRAEPFVAKDTADGVQKMARLVQQHIVHKDYSRGFSTAAQVAADRTGDCTEHAVLLAAMLRSQGIPARVVAGLTYVQTVDGPAMLYHMWNIAYVDQGWIALDATLGASAPASRIALVTTDLSSGNEYECLQPILSVMGQIEIEILEASE</sequence>
<keyword evidence="3" id="KW-1185">Reference proteome</keyword>
<dbReference type="EMBL" id="CP036262">
    <property type="protein sequence ID" value="QDS95968.1"/>
    <property type="molecule type" value="Genomic_DNA"/>
</dbReference>
<evidence type="ECO:0000313" key="3">
    <source>
        <dbReference type="Proteomes" id="UP000320672"/>
    </source>
</evidence>
<protein>
    <submittedName>
        <fullName evidence="2">Transglutaminase-like superfamily protein</fullName>
    </submittedName>
</protein>
<dbReference type="InterPro" id="IPR038765">
    <property type="entry name" value="Papain-like_cys_pep_sf"/>
</dbReference>
<dbReference type="Proteomes" id="UP000320672">
    <property type="component" value="Chromosome"/>
</dbReference>
<evidence type="ECO:0000259" key="1">
    <source>
        <dbReference type="SMART" id="SM00460"/>
    </source>
</evidence>
<reference evidence="2 3" key="1">
    <citation type="submission" date="2019-02" db="EMBL/GenBank/DDBJ databases">
        <title>Deep-cultivation of Planctomycetes and their phenomic and genomic characterization uncovers novel biology.</title>
        <authorList>
            <person name="Wiegand S."/>
            <person name="Jogler M."/>
            <person name="Boedeker C."/>
            <person name="Pinto D."/>
            <person name="Vollmers J."/>
            <person name="Rivas-Marin E."/>
            <person name="Kohn T."/>
            <person name="Peeters S.H."/>
            <person name="Heuer A."/>
            <person name="Rast P."/>
            <person name="Oberbeckmann S."/>
            <person name="Bunk B."/>
            <person name="Jeske O."/>
            <person name="Meyerdierks A."/>
            <person name="Storesund J.E."/>
            <person name="Kallscheuer N."/>
            <person name="Luecker S."/>
            <person name="Lage O.M."/>
            <person name="Pohl T."/>
            <person name="Merkel B.J."/>
            <person name="Hornburger P."/>
            <person name="Mueller R.-W."/>
            <person name="Bruemmer F."/>
            <person name="Labrenz M."/>
            <person name="Spormann A.M."/>
            <person name="Op den Camp H."/>
            <person name="Overmann J."/>
            <person name="Amann R."/>
            <person name="Jetten M.S.M."/>
            <person name="Mascher T."/>
            <person name="Medema M.H."/>
            <person name="Devos D.P."/>
            <person name="Kaster A.-K."/>
            <person name="Ovreas L."/>
            <person name="Rohde M."/>
            <person name="Galperin M.Y."/>
            <person name="Jogler C."/>
        </authorList>
    </citation>
    <scope>NUCLEOTIDE SEQUENCE [LARGE SCALE GENOMIC DNA]</scope>
    <source>
        <strain evidence="2 3">FF011L</strain>
    </source>
</reference>
<dbReference type="PANTHER" id="PTHR33490:SF3">
    <property type="entry name" value="CONSERVED INTEGRAL MEMBRANE PROTEIN"/>
    <property type="match status" value="1"/>
</dbReference>
<dbReference type="Gene3D" id="3.10.620.30">
    <property type="match status" value="1"/>
</dbReference>
<evidence type="ECO:0000313" key="2">
    <source>
        <dbReference type="EMBL" id="QDS95968.1"/>
    </source>
</evidence>
<dbReference type="KEGG" id="rml:FF011L_47700"/>